<dbReference type="GO" id="GO:0016747">
    <property type="term" value="F:acyltransferase activity, transferring groups other than amino-acyl groups"/>
    <property type="evidence" value="ECO:0007669"/>
    <property type="project" value="InterPro"/>
</dbReference>
<evidence type="ECO:0000256" key="7">
    <source>
        <dbReference type="ARBA" id="ARBA00023136"/>
    </source>
</evidence>
<dbReference type="EMBL" id="SCWA01000004">
    <property type="protein sequence ID" value="TDL98401.1"/>
    <property type="molecule type" value="Genomic_DNA"/>
</dbReference>
<feature type="domain" description="Acyltransferase 3" evidence="10">
    <location>
        <begin position="12"/>
        <end position="346"/>
    </location>
</feature>
<feature type="transmembrane region" description="Helical" evidence="9">
    <location>
        <begin position="141"/>
        <end position="162"/>
    </location>
</feature>
<feature type="transmembrane region" description="Helical" evidence="9">
    <location>
        <begin position="37"/>
        <end position="59"/>
    </location>
</feature>
<dbReference type="OrthoDB" id="9796461at2"/>
<accession>A0A4R6BEY2</accession>
<keyword evidence="4 11" id="KW-0808">Transferase</keyword>
<comment type="similarity">
    <text evidence="2">Belongs to the acyltransferase 3 family.</text>
</comment>
<dbReference type="GO" id="GO:0009103">
    <property type="term" value="P:lipopolysaccharide biosynthetic process"/>
    <property type="evidence" value="ECO:0007669"/>
    <property type="project" value="TreeGrafter"/>
</dbReference>
<evidence type="ECO:0000256" key="4">
    <source>
        <dbReference type="ARBA" id="ARBA00022679"/>
    </source>
</evidence>
<sequence length="583" mass="66976">MTAIKKDTKYLPGLDGLRAIAVIAIIIFHLNPKFLPGGFLGVDTFFIISGYLITTMLLTEYRATGSVNFLKFYLKRVKRLFPAILFLLVTLFAYCLLFEQSILHQLKKDIIAAFFYVSNWWYIFDEVDYFQALEPRPLQHLWSLAIEEQFYIFFPLILFLLLRKFSHRTAIITFTVLAIISAIWMAILYYPGMPVSRLYFGTDTRLQTLLLGVLLAFIWPAFRLKREVPTALRMTISAIGIINFAILLISFTQLTEATGFLYKGGFFILGIITISTIASCVHPSSLLKQLLSLPFLTYIGRLSYSLYLWHFPVITMVEHYFVKGQVPFYAYIIEIALTILFAWFSYEFIETPFRREGFSYFKPAHLKKRWPVILMLFALIGFSGYMFFQTDLSDASQVYTTQTMNSVTPPKLLAAVSWTTDSEEIRHEVKHYISPLFIGDSVLVDINQQLREIYPNATVDGEVGRSIYTAIPLANQYSYLNKKDQIVVLGIGTNGDFENVQLESLLSKFDKAKVYLVTAHVPRAYESHVNQLMKEAAKNYKNVEIIDWYAVSSDHSEYFAPDGIHLEYPGIQAMIKLLSDSIK</sequence>
<feature type="transmembrane region" description="Helical" evidence="9">
    <location>
        <begin position="169"/>
        <end position="192"/>
    </location>
</feature>
<dbReference type="GO" id="GO:0005886">
    <property type="term" value="C:plasma membrane"/>
    <property type="evidence" value="ECO:0007669"/>
    <property type="project" value="UniProtKB-SubCell"/>
</dbReference>
<keyword evidence="12" id="KW-1185">Reference proteome</keyword>
<dbReference type="AlphaFoldDB" id="A0A4R6BEY2"/>
<dbReference type="SUPFAM" id="SSF52266">
    <property type="entry name" value="SGNH hydrolase"/>
    <property type="match status" value="1"/>
</dbReference>
<dbReference type="InterPro" id="IPR050879">
    <property type="entry name" value="Acyltransferase_3"/>
</dbReference>
<keyword evidence="5 9" id="KW-0812">Transmembrane</keyword>
<evidence type="ECO:0000256" key="1">
    <source>
        <dbReference type="ARBA" id="ARBA00004651"/>
    </source>
</evidence>
<keyword evidence="7 9" id="KW-0472">Membrane</keyword>
<evidence type="ECO:0000259" key="10">
    <source>
        <dbReference type="Pfam" id="PF01757"/>
    </source>
</evidence>
<dbReference type="PANTHER" id="PTHR23028">
    <property type="entry name" value="ACETYLTRANSFERASE"/>
    <property type="match status" value="1"/>
</dbReference>
<name>A0A4R6BEY2_9STAP</name>
<gene>
    <name evidence="11" type="ORF">ERX27_02905</name>
</gene>
<evidence type="ECO:0000256" key="8">
    <source>
        <dbReference type="ARBA" id="ARBA00023315"/>
    </source>
</evidence>
<dbReference type="CDD" id="cd01840">
    <property type="entry name" value="SGNH_hydrolase_yrhL_like"/>
    <property type="match status" value="1"/>
</dbReference>
<organism evidence="11 12">
    <name type="scientific">Macrococcus brunensis</name>
    <dbReference type="NCBI Taxonomy" id="198483"/>
    <lineage>
        <taxon>Bacteria</taxon>
        <taxon>Bacillati</taxon>
        <taxon>Bacillota</taxon>
        <taxon>Bacilli</taxon>
        <taxon>Bacillales</taxon>
        <taxon>Staphylococcaceae</taxon>
        <taxon>Macrococcus</taxon>
    </lineage>
</organism>
<feature type="transmembrane region" description="Helical" evidence="9">
    <location>
        <begin position="234"/>
        <end position="254"/>
    </location>
</feature>
<feature type="transmembrane region" description="Helical" evidence="9">
    <location>
        <begin position="370"/>
        <end position="388"/>
    </location>
</feature>
<keyword evidence="8" id="KW-0012">Acyltransferase</keyword>
<reference evidence="11 12" key="1">
    <citation type="submission" date="2019-01" db="EMBL/GenBank/DDBJ databases">
        <title>Draft genome sequences of the type strains of six Macrococcus species.</title>
        <authorList>
            <person name="Mazhar S."/>
            <person name="Altermann E."/>
            <person name="Hill C."/>
            <person name="Mcauliffe O."/>
        </authorList>
    </citation>
    <scope>NUCLEOTIDE SEQUENCE [LARGE SCALE GENOMIC DNA]</scope>
    <source>
        <strain evidence="11 12">CCM4811</strain>
    </source>
</reference>
<dbReference type="InterPro" id="IPR002656">
    <property type="entry name" value="Acyl_transf_3_dom"/>
</dbReference>
<evidence type="ECO:0000256" key="2">
    <source>
        <dbReference type="ARBA" id="ARBA00007400"/>
    </source>
</evidence>
<feature type="transmembrane region" description="Helical" evidence="9">
    <location>
        <begin position="12"/>
        <end position="31"/>
    </location>
</feature>
<dbReference type="RefSeq" id="WP_133431342.1">
    <property type="nucleotide sequence ID" value="NZ_SCWA01000004.1"/>
</dbReference>
<evidence type="ECO:0000313" key="12">
    <source>
        <dbReference type="Proteomes" id="UP000295310"/>
    </source>
</evidence>
<dbReference type="InterPro" id="IPR036514">
    <property type="entry name" value="SGNH_hydro_sf"/>
</dbReference>
<feature type="transmembrane region" description="Helical" evidence="9">
    <location>
        <begin position="260"/>
        <end position="281"/>
    </location>
</feature>
<feature type="transmembrane region" description="Helical" evidence="9">
    <location>
        <begin position="328"/>
        <end position="349"/>
    </location>
</feature>
<evidence type="ECO:0000256" key="3">
    <source>
        <dbReference type="ARBA" id="ARBA00022475"/>
    </source>
</evidence>
<dbReference type="PANTHER" id="PTHR23028:SF53">
    <property type="entry name" value="ACYL_TRANSF_3 DOMAIN-CONTAINING PROTEIN"/>
    <property type="match status" value="1"/>
</dbReference>
<dbReference type="Gene3D" id="3.40.50.1110">
    <property type="entry name" value="SGNH hydrolase"/>
    <property type="match status" value="1"/>
</dbReference>
<evidence type="ECO:0000256" key="9">
    <source>
        <dbReference type="SAM" id="Phobius"/>
    </source>
</evidence>
<proteinExistence type="inferred from homology"/>
<dbReference type="Pfam" id="PF01757">
    <property type="entry name" value="Acyl_transf_3"/>
    <property type="match status" value="1"/>
</dbReference>
<feature type="transmembrane region" description="Helical" evidence="9">
    <location>
        <begin position="302"/>
        <end position="322"/>
    </location>
</feature>
<keyword evidence="3" id="KW-1003">Cell membrane</keyword>
<feature type="transmembrane region" description="Helical" evidence="9">
    <location>
        <begin position="204"/>
        <end position="222"/>
    </location>
</feature>
<comment type="subcellular location">
    <subcellularLocation>
        <location evidence="1">Cell membrane</location>
        <topology evidence="1">Multi-pass membrane protein</topology>
    </subcellularLocation>
</comment>
<dbReference type="Proteomes" id="UP000295310">
    <property type="component" value="Unassembled WGS sequence"/>
</dbReference>
<evidence type="ECO:0000313" key="11">
    <source>
        <dbReference type="EMBL" id="TDL98401.1"/>
    </source>
</evidence>
<protein>
    <submittedName>
        <fullName evidence="11">Acetyltransferase</fullName>
    </submittedName>
</protein>
<evidence type="ECO:0000256" key="5">
    <source>
        <dbReference type="ARBA" id="ARBA00022692"/>
    </source>
</evidence>
<feature type="transmembrane region" description="Helical" evidence="9">
    <location>
        <begin position="80"/>
        <end position="99"/>
    </location>
</feature>
<comment type="caution">
    <text evidence="11">The sequence shown here is derived from an EMBL/GenBank/DDBJ whole genome shotgun (WGS) entry which is preliminary data.</text>
</comment>
<evidence type="ECO:0000256" key="6">
    <source>
        <dbReference type="ARBA" id="ARBA00022989"/>
    </source>
</evidence>
<keyword evidence="6 9" id="KW-1133">Transmembrane helix</keyword>